<organism evidence="1 2">
    <name type="scientific">Roseateles aquatilis</name>
    <dbReference type="NCBI Taxonomy" id="431061"/>
    <lineage>
        <taxon>Bacteria</taxon>
        <taxon>Pseudomonadati</taxon>
        <taxon>Pseudomonadota</taxon>
        <taxon>Betaproteobacteria</taxon>
        <taxon>Burkholderiales</taxon>
        <taxon>Sphaerotilaceae</taxon>
        <taxon>Roseateles</taxon>
    </lineage>
</organism>
<proteinExistence type="predicted"/>
<evidence type="ECO:0008006" key="3">
    <source>
        <dbReference type="Google" id="ProtNLM"/>
    </source>
</evidence>
<dbReference type="InterPro" id="IPR011990">
    <property type="entry name" value="TPR-like_helical_dom_sf"/>
</dbReference>
<dbReference type="OrthoDB" id="9155396at2"/>
<dbReference type="EMBL" id="NIOF01000001">
    <property type="protein sequence ID" value="OWQ93051.1"/>
    <property type="molecule type" value="Genomic_DNA"/>
</dbReference>
<dbReference type="Proteomes" id="UP000197468">
    <property type="component" value="Unassembled WGS sequence"/>
</dbReference>
<protein>
    <recommendedName>
        <fullName evidence="3">Tetratrico peptide repeat group 5 domain-containing protein</fullName>
    </recommendedName>
</protein>
<evidence type="ECO:0000313" key="2">
    <source>
        <dbReference type="Proteomes" id="UP000197468"/>
    </source>
</evidence>
<gene>
    <name evidence="1" type="ORF">CDN99_00660</name>
</gene>
<evidence type="ECO:0000313" key="1">
    <source>
        <dbReference type="EMBL" id="OWQ93051.1"/>
    </source>
</evidence>
<comment type="caution">
    <text evidence="1">The sequence shown here is derived from an EMBL/GenBank/DDBJ whole genome shotgun (WGS) entry which is preliminary data.</text>
</comment>
<dbReference type="RefSeq" id="WP_088382199.1">
    <property type="nucleotide sequence ID" value="NZ_NIOF01000001.1"/>
</dbReference>
<sequence length="179" mass="18156">MIASSDINRLASLGLDCWGAGRLEEARSHYLAALALIDPGHSAEPGLKGQLAGVLAALGDVEGATAQYTQAVDGELALGEADGGIALLIARYFLANHLVIAGAPEQALAAIAPSLAAKPDHWLTRVVQAEALYALGRFADSRDAAEAAVARAPSAAKAQELTLHLKAMLEGPGGSGEAG</sequence>
<dbReference type="AlphaFoldDB" id="A0A246JKB5"/>
<name>A0A246JKB5_9BURK</name>
<accession>A0A246JKB5</accession>
<reference evidence="1 2" key="1">
    <citation type="journal article" date="2008" name="Int. J. Syst. Evol. Microbiol.">
        <title>Description of Roseateles aquatilis sp. nov. and Roseateles terrae sp. nov., in the class Betaproteobacteria, and emended description of the genus Roseateles.</title>
        <authorList>
            <person name="Gomila M."/>
            <person name="Bowien B."/>
            <person name="Falsen E."/>
            <person name="Moore E.R."/>
            <person name="Lalucat J."/>
        </authorList>
    </citation>
    <scope>NUCLEOTIDE SEQUENCE [LARGE SCALE GENOMIC DNA]</scope>
    <source>
        <strain evidence="1 2">CCUG 48205</strain>
    </source>
</reference>
<dbReference type="Gene3D" id="1.25.40.10">
    <property type="entry name" value="Tetratricopeptide repeat domain"/>
    <property type="match status" value="2"/>
</dbReference>
<keyword evidence="2" id="KW-1185">Reference proteome</keyword>
<dbReference type="SUPFAM" id="SSF48452">
    <property type="entry name" value="TPR-like"/>
    <property type="match status" value="1"/>
</dbReference>